<accession>A0ABS7RL76</accession>
<dbReference type="InterPro" id="IPR025289">
    <property type="entry name" value="DUF4081"/>
</dbReference>
<dbReference type="Pfam" id="PF13312">
    <property type="entry name" value="DUF4081"/>
    <property type="match status" value="1"/>
</dbReference>
<evidence type="ECO:0000259" key="1">
    <source>
        <dbReference type="PROSITE" id="PS51186"/>
    </source>
</evidence>
<keyword evidence="2" id="KW-0012">Acyltransferase</keyword>
<dbReference type="Gene3D" id="3.40.630.30">
    <property type="match status" value="1"/>
</dbReference>
<keyword evidence="2" id="KW-0808">Transferase</keyword>
<dbReference type="EMBL" id="JAIEZQ010000002">
    <property type="protein sequence ID" value="MBY9075812.1"/>
    <property type="molecule type" value="Genomic_DNA"/>
</dbReference>
<dbReference type="PIRSF" id="PIRSF021603">
    <property type="entry name" value="UCP21603_acetyltransf"/>
    <property type="match status" value="1"/>
</dbReference>
<evidence type="ECO:0000313" key="2">
    <source>
        <dbReference type="EMBL" id="MBY9075812.1"/>
    </source>
</evidence>
<dbReference type="PROSITE" id="PS51186">
    <property type="entry name" value="GNAT"/>
    <property type="match status" value="1"/>
</dbReference>
<dbReference type="Proteomes" id="UP000754710">
    <property type="component" value="Unassembled WGS sequence"/>
</dbReference>
<dbReference type="GO" id="GO:0016746">
    <property type="term" value="F:acyltransferase activity"/>
    <property type="evidence" value="ECO:0007669"/>
    <property type="project" value="UniProtKB-KW"/>
</dbReference>
<evidence type="ECO:0000313" key="3">
    <source>
        <dbReference type="Proteomes" id="UP000754710"/>
    </source>
</evidence>
<dbReference type="InterPro" id="IPR016181">
    <property type="entry name" value="Acyl_CoA_acyltransferase"/>
</dbReference>
<feature type="domain" description="N-acetyltransferase" evidence="1">
    <location>
        <begin position="140"/>
        <end position="281"/>
    </location>
</feature>
<dbReference type="InterPro" id="IPR016794">
    <property type="entry name" value="UCP21603_acetyltransf"/>
</dbReference>
<comment type="caution">
    <text evidence="2">The sequence shown here is derived from an EMBL/GenBank/DDBJ whole genome shotgun (WGS) entry which is preliminary data.</text>
</comment>
<keyword evidence="3" id="KW-1185">Reference proteome</keyword>
<reference evidence="2 3" key="1">
    <citation type="submission" date="2021-08" db="EMBL/GenBank/DDBJ databases">
        <title>Nocardioides bacterium WL0053 sp. nov., isolated from the sediment.</title>
        <authorList>
            <person name="Wang L."/>
            <person name="Zhang D."/>
            <person name="Zhang A."/>
        </authorList>
    </citation>
    <scope>NUCLEOTIDE SEQUENCE [LARGE SCALE GENOMIC DNA]</scope>
    <source>
        <strain evidence="2 3">WL0053</strain>
    </source>
</reference>
<dbReference type="InterPro" id="IPR000182">
    <property type="entry name" value="GNAT_dom"/>
</dbReference>
<protein>
    <submittedName>
        <fullName evidence="2">GNAT family N-acetyltransferase</fullName>
        <ecNumber evidence="2">2.3.1.-</ecNumber>
    </submittedName>
</protein>
<proteinExistence type="predicted"/>
<dbReference type="RefSeq" id="WP_221025515.1">
    <property type="nucleotide sequence ID" value="NZ_JAIEZQ010000002.1"/>
</dbReference>
<dbReference type="EC" id="2.3.1.-" evidence="2"/>
<dbReference type="Pfam" id="PF00583">
    <property type="entry name" value="Acetyltransf_1"/>
    <property type="match status" value="1"/>
</dbReference>
<dbReference type="SUPFAM" id="SSF55729">
    <property type="entry name" value="Acyl-CoA N-acyltransferases (Nat)"/>
    <property type="match status" value="1"/>
</dbReference>
<gene>
    <name evidence="2" type="ORF">K1X13_13350</name>
</gene>
<name>A0ABS7RL76_9ACTN</name>
<organism evidence="2 3">
    <name type="scientific">Nocardioides jiangsuensis</name>
    <dbReference type="NCBI Taxonomy" id="2866161"/>
    <lineage>
        <taxon>Bacteria</taxon>
        <taxon>Bacillati</taxon>
        <taxon>Actinomycetota</taxon>
        <taxon>Actinomycetes</taxon>
        <taxon>Propionibacteriales</taxon>
        <taxon>Nocardioidaceae</taxon>
        <taxon>Nocardioides</taxon>
    </lineage>
</organism>
<sequence length="281" mass="30693">MLRTQHGVRLLGPSDLPALSELVARDPVVNVFVDHRARITRLDPRWMGGEMWGYVQDGELVSACHAAANLVPVDATPEAVQAFAARAIRQRRRCATIVGPADAVTGLWDELEHHWSRPRDVRWVQPHLEIDRAPDVEPDPGVRRTRPGDLDVLYPACVAMYTEEVGVSPEAGGGAAMYRARVAQLIGKGWSFARIEDGRVLFKAEVAAVSPYACQIQGVYVDPTRRGEGLATSGMAAVVATALREIAPVVSLYVNDHNTPARRAYAAVGFEQTATFSTIMF</sequence>